<keyword evidence="2" id="KW-1185">Reference proteome</keyword>
<proteinExistence type="predicted"/>
<sequence>IKLLLETLSFMIGDLIPQNNLTWDLFLLLREIHCNLLNPEITKESAMSLQLLIAKYHNLYRKLFDDTLRPKFHYPRLLLRNGPMYALSALRFEANHKQLKENANFGPSITIQDFQPPEYHLFKHYTPESELNSYSVIVSWVEINGTKYNPNMIISIKLESNVINMEKSNLY</sequence>
<evidence type="ECO:0000313" key="2">
    <source>
        <dbReference type="Proteomes" id="UP001168972"/>
    </source>
</evidence>
<evidence type="ECO:0000313" key="1">
    <source>
        <dbReference type="EMBL" id="KAK0156856.1"/>
    </source>
</evidence>
<feature type="non-terminal residue" evidence="1">
    <location>
        <position position="1"/>
    </location>
</feature>
<comment type="caution">
    <text evidence="1">The sequence shown here is derived from an EMBL/GenBank/DDBJ whole genome shotgun (WGS) entry which is preliminary data.</text>
</comment>
<dbReference type="AlphaFoldDB" id="A0AA39EXE8"/>
<accession>A0AA39EXE8</accession>
<reference evidence="1" key="2">
    <citation type="submission" date="2023-03" db="EMBL/GenBank/DDBJ databases">
        <authorList>
            <person name="Inwood S.N."/>
            <person name="Skelly J.G."/>
            <person name="Guhlin J."/>
            <person name="Harrop T.W.R."/>
            <person name="Goldson S.G."/>
            <person name="Dearden P.K."/>
        </authorList>
    </citation>
    <scope>NUCLEOTIDE SEQUENCE</scope>
    <source>
        <strain evidence="1">Lincoln</strain>
        <tissue evidence="1">Whole body</tissue>
    </source>
</reference>
<name>A0AA39EXE8_MICHY</name>
<reference evidence="1" key="1">
    <citation type="journal article" date="2023" name="bioRxiv">
        <title>Scaffold-level genome assemblies of two parasitoid biocontrol wasps reveal the parthenogenesis mechanism and an associated novel virus.</title>
        <authorList>
            <person name="Inwood S."/>
            <person name="Skelly J."/>
            <person name="Guhlin J."/>
            <person name="Harrop T."/>
            <person name="Goldson S."/>
            <person name="Dearden P."/>
        </authorList>
    </citation>
    <scope>NUCLEOTIDE SEQUENCE</scope>
    <source>
        <strain evidence="1">Lincoln</strain>
        <tissue evidence="1">Whole body</tissue>
    </source>
</reference>
<dbReference type="Proteomes" id="UP001168972">
    <property type="component" value="Unassembled WGS sequence"/>
</dbReference>
<dbReference type="EMBL" id="JAQQBR010002930">
    <property type="protein sequence ID" value="KAK0156856.1"/>
    <property type="molecule type" value="Genomic_DNA"/>
</dbReference>
<protein>
    <submittedName>
        <fullName evidence="1">Uncharacterized protein</fullName>
    </submittedName>
</protein>
<gene>
    <name evidence="1" type="ORF">PV327_011573</name>
</gene>
<organism evidence="1 2">
    <name type="scientific">Microctonus hyperodae</name>
    <name type="common">Parasitoid wasp</name>
    <dbReference type="NCBI Taxonomy" id="165561"/>
    <lineage>
        <taxon>Eukaryota</taxon>
        <taxon>Metazoa</taxon>
        <taxon>Ecdysozoa</taxon>
        <taxon>Arthropoda</taxon>
        <taxon>Hexapoda</taxon>
        <taxon>Insecta</taxon>
        <taxon>Pterygota</taxon>
        <taxon>Neoptera</taxon>
        <taxon>Endopterygota</taxon>
        <taxon>Hymenoptera</taxon>
        <taxon>Apocrita</taxon>
        <taxon>Ichneumonoidea</taxon>
        <taxon>Braconidae</taxon>
        <taxon>Euphorinae</taxon>
        <taxon>Microctonus</taxon>
    </lineage>
</organism>